<dbReference type="Proteomes" id="UP000676336">
    <property type="component" value="Unassembled WGS sequence"/>
</dbReference>
<organism evidence="2 3">
    <name type="scientific">Rotaria magnacalcarata</name>
    <dbReference type="NCBI Taxonomy" id="392030"/>
    <lineage>
        <taxon>Eukaryota</taxon>
        <taxon>Metazoa</taxon>
        <taxon>Spiralia</taxon>
        <taxon>Gnathifera</taxon>
        <taxon>Rotifera</taxon>
        <taxon>Eurotatoria</taxon>
        <taxon>Bdelloidea</taxon>
        <taxon>Philodinida</taxon>
        <taxon>Philodinidae</taxon>
        <taxon>Rotaria</taxon>
    </lineage>
</organism>
<dbReference type="EMBL" id="CAJOBI010008618">
    <property type="protein sequence ID" value="CAF4117572.1"/>
    <property type="molecule type" value="Genomic_DNA"/>
</dbReference>
<dbReference type="PROSITE" id="PS50017">
    <property type="entry name" value="DEATH_DOMAIN"/>
    <property type="match status" value="2"/>
</dbReference>
<dbReference type="InterPro" id="IPR000488">
    <property type="entry name" value="Death_dom"/>
</dbReference>
<gene>
    <name evidence="2" type="ORF">SMN809_LOCUS18118</name>
</gene>
<proteinExistence type="predicted"/>
<feature type="domain" description="Death" evidence="1">
    <location>
        <begin position="45"/>
        <end position="127"/>
    </location>
</feature>
<dbReference type="InterPro" id="IPR011029">
    <property type="entry name" value="DEATH-like_dom_sf"/>
</dbReference>
<evidence type="ECO:0000313" key="3">
    <source>
        <dbReference type="Proteomes" id="UP000676336"/>
    </source>
</evidence>
<dbReference type="InterPro" id="IPR016729">
    <property type="entry name" value="FADD"/>
</dbReference>
<accession>A0A8S2QJX1</accession>
<protein>
    <recommendedName>
        <fullName evidence="1">Death domain-containing protein</fullName>
    </recommendedName>
</protein>
<comment type="caution">
    <text evidence="2">The sequence shown here is derived from an EMBL/GenBank/DDBJ whole genome shotgun (WGS) entry which is preliminary data.</text>
</comment>
<dbReference type="GO" id="GO:0007165">
    <property type="term" value="P:signal transduction"/>
    <property type="evidence" value="ECO:0007669"/>
    <property type="project" value="InterPro"/>
</dbReference>
<evidence type="ECO:0000259" key="1">
    <source>
        <dbReference type="PROSITE" id="PS50017"/>
    </source>
</evidence>
<dbReference type="CDD" id="cd01670">
    <property type="entry name" value="Death"/>
    <property type="match status" value="1"/>
</dbReference>
<dbReference type="Gene3D" id="1.10.533.10">
    <property type="entry name" value="Death Domain, Fas"/>
    <property type="match status" value="2"/>
</dbReference>
<name>A0A8S2QJX1_9BILA</name>
<dbReference type="AlphaFoldDB" id="A0A8S2QJX1"/>
<dbReference type="Pfam" id="PF00531">
    <property type="entry name" value="Death"/>
    <property type="match status" value="2"/>
</dbReference>
<feature type="domain" description="Death" evidence="1">
    <location>
        <begin position="163"/>
        <end position="230"/>
    </location>
</feature>
<sequence length="230" mass="27047">TKQQWREADVCQAELVIRLPKSTEGIRAPTPKTLTKFTPEGILTPLIFHELSASLVGDEWRRLARRLGMTKIRIEALGHEYADDAGYYMLLTWFKRAPRSIDKDSLLINALTNIKRWDIAQELELMKEAKRQEQRISSRDDQLRIFHVAFTRICQHDECIRTWKQIARELMLSNEDIQRIEEQYLLNQERCLRSLELWASDDSRADMKILARMMRSLGFRALSRELGTMV</sequence>
<dbReference type="PANTHER" id="PTHR15077">
    <property type="entry name" value="FAS-ASSOCIATING DEATH DOMAIN-CONTAINING PROTEIN FADD"/>
    <property type="match status" value="1"/>
</dbReference>
<feature type="non-terminal residue" evidence="2">
    <location>
        <position position="1"/>
    </location>
</feature>
<evidence type="ECO:0000313" key="2">
    <source>
        <dbReference type="EMBL" id="CAF4117572.1"/>
    </source>
</evidence>
<dbReference type="SUPFAM" id="SSF47986">
    <property type="entry name" value="DEATH domain"/>
    <property type="match status" value="2"/>
</dbReference>
<reference evidence="2" key="1">
    <citation type="submission" date="2021-02" db="EMBL/GenBank/DDBJ databases">
        <authorList>
            <person name="Nowell W R."/>
        </authorList>
    </citation>
    <scope>NUCLEOTIDE SEQUENCE</scope>
</reference>